<dbReference type="SUPFAM" id="SSF82199">
    <property type="entry name" value="SET domain"/>
    <property type="match status" value="1"/>
</dbReference>
<proteinExistence type="predicted"/>
<dbReference type="Gene3D" id="3.90.1410.10">
    <property type="entry name" value="set domain protein methyltransferase, domain 1"/>
    <property type="match status" value="1"/>
</dbReference>
<dbReference type="CDD" id="cd10527">
    <property type="entry name" value="SET_LSMT"/>
    <property type="match status" value="1"/>
</dbReference>
<protein>
    <submittedName>
        <fullName evidence="2">SET domain-containing protein</fullName>
    </submittedName>
</protein>
<dbReference type="GeneID" id="54553883"/>
<feature type="coiled-coil region" evidence="1">
    <location>
        <begin position="427"/>
        <end position="455"/>
    </location>
</feature>
<dbReference type="PANTHER" id="PTHR13271:SF76">
    <property type="entry name" value="SET DOMAIN-CONTAINING PROTEIN 8"/>
    <property type="match status" value="1"/>
</dbReference>
<keyword evidence="1" id="KW-0175">Coiled coil</keyword>
<dbReference type="RefSeq" id="XP_033656330.1">
    <property type="nucleotide sequence ID" value="XM_033800708.1"/>
</dbReference>
<evidence type="ECO:0000256" key="1">
    <source>
        <dbReference type="SAM" id="Coils"/>
    </source>
</evidence>
<dbReference type="AlphaFoldDB" id="A0A6A6JQ89"/>
<dbReference type="InterPro" id="IPR050600">
    <property type="entry name" value="SETD3_SETD6_MTase"/>
</dbReference>
<dbReference type="PANTHER" id="PTHR13271">
    <property type="entry name" value="UNCHARACTERIZED PUTATIVE METHYLTRANSFERASE"/>
    <property type="match status" value="1"/>
</dbReference>
<gene>
    <name evidence="2" type="ORF">EI97DRAFT_456234</name>
</gene>
<evidence type="ECO:0000313" key="3">
    <source>
        <dbReference type="Proteomes" id="UP000800097"/>
    </source>
</evidence>
<organism evidence="2 3">
    <name type="scientific">Westerdykella ornata</name>
    <dbReference type="NCBI Taxonomy" id="318751"/>
    <lineage>
        <taxon>Eukaryota</taxon>
        <taxon>Fungi</taxon>
        <taxon>Dikarya</taxon>
        <taxon>Ascomycota</taxon>
        <taxon>Pezizomycotina</taxon>
        <taxon>Dothideomycetes</taxon>
        <taxon>Pleosporomycetidae</taxon>
        <taxon>Pleosporales</taxon>
        <taxon>Sporormiaceae</taxon>
        <taxon>Westerdykella</taxon>
    </lineage>
</organism>
<reference evidence="2" key="1">
    <citation type="journal article" date="2020" name="Stud. Mycol.">
        <title>101 Dothideomycetes genomes: a test case for predicting lifestyles and emergence of pathogens.</title>
        <authorList>
            <person name="Haridas S."/>
            <person name="Albert R."/>
            <person name="Binder M."/>
            <person name="Bloem J."/>
            <person name="Labutti K."/>
            <person name="Salamov A."/>
            <person name="Andreopoulos B."/>
            <person name="Baker S."/>
            <person name="Barry K."/>
            <person name="Bills G."/>
            <person name="Bluhm B."/>
            <person name="Cannon C."/>
            <person name="Castanera R."/>
            <person name="Culley D."/>
            <person name="Daum C."/>
            <person name="Ezra D."/>
            <person name="Gonzalez J."/>
            <person name="Henrissat B."/>
            <person name="Kuo A."/>
            <person name="Liang C."/>
            <person name="Lipzen A."/>
            <person name="Lutzoni F."/>
            <person name="Magnuson J."/>
            <person name="Mondo S."/>
            <person name="Nolan M."/>
            <person name="Ohm R."/>
            <person name="Pangilinan J."/>
            <person name="Park H.-J."/>
            <person name="Ramirez L."/>
            <person name="Alfaro M."/>
            <person name="Sun H."/>
            <person name="Tritt A."/>
            <person name="Yoshinaga Y."/>
            <person name="Zwiers L.-H."/>
            <person name="Turgeon B."/>
            <person name="Goodwin S."/>
            <person name="Spatafora J."/>
            <person name="Crous P."/>
            <person name="Grigoriev I."/>
        </authorList>
    </citation>
    <scope>NUCLEOTIDE SEQUENCE</scope>
    <source>
        <strain evidence="2">CBS 379.55</strain>
    </source>
</reference>
<sequence>MIREGRTEGWLKRSVETLPAWAEFHGVKFNGIRIGPMPGFEHYGSTVIATRRLVAGQEDPLIVVPKELILSRQNIQECSKSDQHLKEVLDALGEFGHTTRGAVLIFMIMQATISCPDIKDVGVLNPLNEYIKFLPDELLPTFYSDEELELLTGTTLRPAVRAKMNSLLREFELVRTATESIDWCSKYWWNEDNGLFTFEDWMRVDAMYRSRALEFPGVGDCMMPVIDFANHASGDDTGALYEADSDGNGLLLLRRDIPEAGEVTITYGDEKGACESIFSYGFLEHNTSSAKTMFLDLGIPDDDPLRPAKLAVNTAAPGFRLFDKDDGVDWESDFVWLVAINEEDGLDFKLKQTVDGGREISAQWKEKELDDTSKLRGYLQGDPLWEVYQLRAVVLLQDRVEAQLHTLHDFDFPPRRATVRERPWQLAKRLRDLESQMLQKAKEALEEQKSALLDSSVVQRYLGLIEEDEEPVDFT</sequence>
<dbReference type="GO" id="GO:0005634">
    <property type="term" value="C:nucleus"/>
    <property type="evidence" value="ECO:0007669"/>
    <property type="project" value="TreeGrafter"/>
</dbReference>
<dbReference type="Proteomes" id="UP000800097">
    <property type="component" value="Unassembled WGS sequence"/>
</dbReference>
<dbReference type="EMBL" id="ML986487">
    <property type="protein sequence ID" value="KAF2278791.1"/>
    <property type="molecule type" value="Genomic_DNA"/>
</dbReference>
<keyword evidence="3" id="KW-1185">Reference proteome</keyword>
<accession>A0A6A6JQ89</accession>
<evidence type="ECO:0000313" key="2">
    <source>
        <dbReference type="EMBL" id="KAF2278791.1"/>
    </source>
</evidence>
<dbReference type="GO" id="GO:0016279">
    <property type="term" value="F:protein-lysine N-methyltransferase activity"/>
    <property type="evidence" value="ECO:0007669"/>
    <property type="project" value="TreeGrafter"/>
</dbReference>
<dbReference type="InterPro" id="IPR046341">
    <property type="entry name" value="SET_dom_sf"/>
</dbReference>
<dbReference type="OrthoDB" id="441812at2759"/>
<name>A0A6A6JQ89_WESOR</name>